<evidence type="ECO:0000313" key="2">
    <source>
        <dbReference type="EMBL" id="JAP89925.1"/>
    </source>
</evidence>
<organism evidence="2">
    <name type="scientific">Trepomonas sp. PC1</name>
    <dbReference type="NCBI Taxonomy" id="1076344"/>
    <lineage>
        <taxon>Eukaryota</taxon>
        <taxon>Metamonada</taxon>
        <taxon>Diplomonadida</taxon>
        <taxon>Hexamitidae</taxon>
        <taxon>Hexamitinae</taxon>
        <taxon>Trepomonas</taxon>
    </lineage>
</organism>
<gene>
    <name evidence="2" type="ORF">TPC1_30580</name>
</gene>
<sequence>SVQINTENLNWDSNVIEFEQGTNYYCDQQIVYSAKTEYVQGLSFLNLYNLGIIMQFLSKTMKENLFVVINHLNADNEQEPYLQLFNNYIIEQYHAGSAKVGNMQKCDWTDEVIPISAFREDLATIQIVVDHSDKVIEFAMYTKQKFKINDLFQAFVEENKENFQIPTFTDHRKMSELKNFIFDHKNQLNTDKNQIEDKIILCGENILFDGYNQVESSHIDWMNIKKSLNEFGVFFQNKSFQLIVFHGSETRCSILNLLKVNKLSIIDDLNIQILLKETIHGFVDYPEYVQQIQRFDRFDVVTFSVSGEFSNFGTKASEPYVIPETSVYKELKQSLKDKVIQLNQQQFNSEKKKLDQNNEDYTTKLQELEKNSEDSLKKLLTDVDDYMTVFARNQLRIGCLLYQQCRVSGMQWGSINDLNISLNLIKFENSHCCLALKGFQEIAKIKCSELEHSAVKPLEFKQIIQQKSIFSQHLLGYIIKLRDQKINSLNMLRDLYEQFGYQQPDNRTEEEMQQQLGQDELSKVCNLQIPLLIDDFREQYEVGIFNNFEITVQQ</sequence>
<reference evidence="2" key="1">
    <citation type="submission" date="2015-07" db="EMBL/GenBank/DDBJ databases">
        <title>Adaptation to a free-living lifestyle via gene acquisitions in the diplomonad Trepomonas sp. PC1.</title>
        <authorList>
            <person name="Xu F."/>
            <person name="Jerlstrom-Hultqvist J."/>
            <person name="Kolisko M."/>
            <person name="Simpson A.G.B."/>
            <person name="Roger A.J."/>
            <person name="Svard S.G."/>
            <person name="Andersson J.O."/>
        </authorList>
    </citation>
    <scope>NUCLEOTIDE SEQUENCE</scope>
    <source>
        <strain evidence="2">PC1</strain>
    </source>
</reference>
<protein>
    <submittedName>
        <fullName evidence="2">Uncharacterized protein</fullName>
    </submittedName>
</protein>
<proteinExistence type="predicted"/>
<keyword evidence="1" id="KW-0175">Coiled coil</keyword>
<accession>A0A146K1Y1</accession>
<feature type="coiled-coil region" evidence="1">
    <location>
        <begin position="344"/>
        <end position="378"/>
    </location>
</feature>
<evidence type="ECO:0000256" key="1">
    <source>
        <dbReference type="SAM" id="Coils"/>
    </source>
</evidence>
<name>A0A146K1Y1_9EUKA</name>
<feature type="non-terminal residue" evidence="2">
    <location>
        <position position="554"/>
    </location>
</feature>
<feature type="non-terminal residue" evidence="2">
    <location>
        <position position="1"/>
    </location>
</feature>
<dbReference type="EMBL" id="GDID01006681">
    <property type="protein sequence ID" value="JAP89925.1"/>
    <property type="molecule type" value="Transcribed_RNA"/>
</dbReference>
<dbReference type="AlphaFoldDB" id="A0A146K1Y1"/>